<dbReference type="InterPro" id="IPR001223">
    <property type="entry name" value="Glyco_hydro18_cat"/>
</dbReference>
<evidence type="ECO:0000313" key="7">
    <source>
        <dbReference type="Proteomes" id="UP000597762"/>
    </source>
</evidence>
<evidence type="ECO:0000313" key="6">
    <source>
        <dbReference type="EMBL" id="CAE1245480.1"/>
    </source>
</evidence>
<keyword evidence="2 3" id="KW-0326">Glycosidase</keyword>
<dbReference type="Pfam" id="PF00704">
    <property type="entry name" value="Glyco_hydro_18"/>
    <property type="match status" value="1"/>
</dbReference>
<dbReference type="PANTHER" id="PTHR11177">
    <property type="entry name" value="CHITINASE"/>
    <property type="match status" value="1"/>
</dbReference>
<dbReference type="GO" id="GO:0008061">
    <property type="term" value="F:chitin binding"/>
    <property type="evidence" value="ECO:0007669"/>
    <property type="project" value="InterPro"/>
</dbReference>
<keyword evidence="1 3" id="KW-0378">Hydrolase</keyword>
<comment type="similarity">
    <text evidence="4">Belongs to the glycosyl hydrolase 18 family.</text>
</comment>
<dbReference type="OrthoDB" id="76388at2759"/>
<keyword evidence="7" id="KW-1185">Reference proteome</keyword>
<dbReference type="GO" id="GO:0006032">
    <property type="term" value="P:chitin catabolic process"/>
    <property type="evidence" value="ECO:0007669"/>
    <property type="project" value="UniProtKB-ARBA"/>
</dbReference>
<dbReference type="EMBL" id="CAHIKZ030000929">
    <property type="protein sequence ID" value="CAE1245480.1"/>
    <property type="molecule type" value="Genomic_DNA"/>
</dbReference>
<reference evidence="6" key="1">
    <citation type="submission" date="2021-01" db="EMBL/GenBank/DDBJ databases">
        <authorList>
            <person name="Li R."/>
            <person name="Bekaert M."/>
        </authorList>
    </citation>
    <scope>NUCLEOTIDE SEQUENCE</scope>
    <source>
        <strain evidence="6">Farmed</strain>
    </source>
</reference>
<proteinExistence type="inferred from homology"/>
<organism evidence="6 7">
    <name type="scientific">Acanthosepion pharaonis</name>
    <name type="common">Pharaoh cuttlefish</name>
    <name type="synonym">Sepia pharaonis</name>
    <dbReference type="NCBI Taxonomy" id="158019"/>
    <lineage>
        <taxon>Eukaryota</taxon>
        <taxon>Metazoa</taxon>
        <taxon>Spiralia</taxon>
        <taxon>Lophotrochozoa</taxon>
        <taxon>Mollusca</taxon>
        <taxon>Cephalopoda</taxon>
        <taxon>Coleoidea</taxon>
        <taxon>Decapodiformes</taxon>
        <taxon>Sepiida</taxon>
        <taxon>Sepiina</taxon>
        <taxon>Sepiidae</taxon>
        <taxon>Acanthosepion</taxon>
    </lineage>
</organism>
<evidence type="ECO:0000256" key="1">
    <source>
        <dbReference type="ARBA" id="ARBA00022801"/>
    </source>
</evidence>
<dbReference type="GO" id="GO:0005576">
    <property type="term" value="C:extracellular region"/>
    <property type="evidence" value="ECO:0007669"/>
    <property type="project" value="TreeGrafter"/>
</dbReference>
<gene>
    <name evidence="6" type="ORF">SPHA_24739</name>
</gene>
<evidence type="ECO:0000259" key="5">
    <source>
        <dbReference type="PROSITE" id="PS51910"/>
    </source>
</evidence>
<dbReference type="GO" id="GO:0005975">
    <property type="term" value="P:carbohydrate metabolic process"/>
    <property type="evidence" value="ECO:0007669"/>
    <property type="project" value="InterPro"/>
</dbReference>
<dbReference type="Proteomes" id="UP000597762">
    <property type="component" value="Unassembled WGS sequence"/>
</dbReference>
<dbReference type="AlphaFoldDB" id="A0A812BQ36"/>
<dbReference type="InterPro" id="IPR017853">
    <property type="entry name" value="GH"/>
</dbReference>
<dbReference type="FunFam" id="3.10.50.10:FF:000008">
    <property type="entry name" value="Chitinase 11"/>
    <property type="match status" value="1"/>
</dbReference>
<dbReference type="GO" id="GO:0008843">
    <property type="term" value="F:endochitinase activity"/>
    <property type="evidence" value="ECO:0007669"/>
    <property type="project" value="UniProtKB-EC"/>
</dbReference>
<comment type="caution">
    <text evidence="6">The sequence shown here is derived from an EMBL/GenBank/DDBJ whole genome shotgun (WGS) entry which is preliminary data.</text>
</comment>
<dbReference type="SUPFAM" id="SSF51445">
    <property type="entry name" value="(Trans)glycosidases"/>
    <property type="match status" value="1"/>
</dbReference>
<dbReference type="EC" id="3.2.1.14" evidence="6"/>
<dbReference type="SUPFAM" id="SSF54556">
    <property type="entry name" value="Chitinase insertion domain"/>
    <property type="match status" value="1"/>
</dbReference>
<evidence type="ECO:0000256" key="4">
    <source>
        <dbReference type="RuleBase" id="RU004453"/>
    </source>
</evidence>
<dbReference type="InterPro" id="IPR050314">
    <property type="entry name" value="Glycosyl_Hydrlase_18"/>
</dbReference>
<name>A0A812BQ36_ACAPH</name>
<protein>
    <submittedName>
        <fullName evidence="6">E3.2.1.14</fullName>
        <ecNumber evidence="6">3.2.1.14</ecNumber>
    </submittedName>
</protein>
<dbReference type="InterPro" id="IPR011583">
    <property type="entry name" value="Chitinase_II/V-like_cat"/>
</dbReference>
<dbReference type="SMART" id="SM00636">
    <property type="entry name" value="Glyco_18"/>
    <property type="match status" value="1"/>
</dbReference>
<sequence>MNDLKYVNSQLKVVLSVQQGFPALVNSDENVHKSFYKQSISFLREYGFDGIDLDWEFPPASAKVKYSNFLVGFRKAIMNESQSWQRTPLLLTAALPNSKSKINNYNMTVLANTLDFATAMTYDFHMFIKNVDTVTSFNSALYPIKGENQLYSVSGLIDYYLEQGFPASKLLFGVPTYGRTFLLEDPDKHGVHASAVCRGDGGPILHKKGVYSYGESCLALKNGATRIWDENCAVPYLYKDKLWCTYEDEESARRKALYFVNKLAGAGVWTLTLDDPRGINGKKFPIINAIKNVFKASVQP</sequence>
<dbReference type="Gene3D" id="3.10.50.10">
    <property type="match status" value="1"/>
</dbReference>
<accession>A0A812BQ36</accession>
<dbReference type="InterPro" id="IPR029070">
    <property type="entry name" value="Chitinase_insertion_sf"/>
</dbReference>
<evidence type="ECO:0000256" key="3">
    <source>
        <dbReference type="RuleBase" id="RU000489"/>
    </source>
</evidence>
<feature type="domain" description="GH18" evidence="5">
    <location>
        <begin position="1"/>
        <end position="297"/>
    </location>
</feature>
<dbReference type="InterPro" id="IPR001579">
    <property type="entry name" value="Glyco_hydro_18_chit_AS"/>
</dbReference>
<dbReference type="PANTHER" id="PTHR11177:SF317">
    <property type="entry name" value="CHITINASE 12-RELATED"/>
    <property type="match status" value="1"/>
</dbReference>
<dbReference type="PROSITE" id="PS01095">
    <property type="entry name" value="GH18_1"/>
    <property type="match status" value="1"/>
</dbReference>
<dbReference type="PROSITE" id="PS51910">
    <property type="entry name" value="GH18_2"/>
    <property type="match status" value="1"/>
</dbReference>
<evidence type="ECO:0000256" key="2">
    <source>
        <dbReference type="ARBA" id="ARBA00023295"/>
    </source>
</evidence>
<dbReference type="Gene3D" id="3.20.20.80">
    <property type="entry name" value="Glycosidases"/>
    <property type="match status" value="1"/>
</dbReference>